<feature type="transmembrane region" description="Helical" evidence="6">
    <location>
        <begin position="20"/>
        <end position="37"/>
    </location>
</feature>
<keyword evidence="8" id="KW-1185">Reference proteome</keyword>
<proteinExistence type="inferred from homology"/>
<dbReference type="PANTHER" id="PTHR10283">
    <property type="entry name" value="SOLUTE CARRIER FAMILY 13 MEMBER"/>
    <property type="match status" value="1"/>
</dbReference>
<gene>
    <name evidence="7" type="ORF">NMOB1V02_LOCUS5583</name>
</gene>
<dbReference type="Proteomes" id="UP000678499">
    <property type="component" value="Unassembled WGS sequence"/>
</dbReference>
<evidence type="ECO:0000256" key="5">
    <source>
        <dbReference type="ARBA" id="ARBA00023136"/>
    </source>
</evidence>
<dbReference type="OrthoDB" id="6493944at2759"/>
<evidence type="ECO:0000313" key="8">
    <source>
        <dbReference type="Proteomes" id="UP000678499"/>
    </source>
</evidence>
<feature type="transmembrane region" description="Helical" evidence="6">
    <location>
        <begin position="49"/>
        <end position="76"/>
    </location>
</feature>
<dbReference type="PANTHER" id="PTHR10283:SF82">
    <property type="entry name" value="SOLUTE CARRIER FAMILY 13 MEMBER 2"/>
    <property type="match status" value="1"/>
</dbReference>
<evidence type="ECO:0000256" key="3">
    <source>
        <dbReference type="ARBA" id="ARBA00022692"/>
    </source>
</evidence>
<comment type="subcellular location">
    <subcellularLocation>
        <location evidence="1">Membrane</location>
        <topology evidence="1">Multi-pass membrane protein</topology>
    </subcellularLocation>
</comment>
<sequence>MADKFKDIARFTKASLVPHWRMFVIILAPLLPIGLLSDHYDEPAARCAWGVIIMSVYWMTEAVPLVITGMLPVLLFPVLGLIDTDTVSKLYLTKSNMLRMTGLMVAVAIENVGLHKRIALRILLLTGTSPRRIMLGFMLATVLISMWISNAAASAMMVPIVQAVLEEIYEKHVEVS</sequence>
<feature type="transmembrane region" description="Helical" evidence="6">
    <location>
        <begin position="135"/>
        <end position="161"/>
    </location>
</feature>
<evidence type="ECO:0008006" key="9">
    <source>
        <dbReference type="Google" id="ProtNLM"/>
    </source>
</evidence>
<evidence type="ECO:0000256" key="1">
    <source>
        <dbReference type="ARBA" id="ARBA00004141"/>
    </source>
</evidence>
<feature type="transmembrane region" description="Helical" evidence="6">
    <location>
        <begin position="96"/>
        <end position="114"/>
    </location>
</feature>
<evidence type="ECO:0000256" key="2">
    <source>
        <dbReference type="ARBA" id="ARBA00006772"/>
    </source>
</evidence>
<organism evidence="7">
    <name type="scientific">Notodromas monacha</name>
    <dbReference type="NCBI Taxonomy" id="399045"/>
    <lineage>
        <taxon>Eukaryota</taxon>
        <taxon>Metazoa</taxon>
        <taxon>Ecdysozoa</taxon>
        <taxon>Arthropoda</taxon>
        <taxon>Crustacea</taxon>
        <taxon>Oligostraca</taxon>
        <taxon>Ostracoda</taxon>
        <taxon>Podocopa</taxon>
        <taxon>Podocopida</taxon>
        <taxon>Cypridocopina</taxon>
        <taxon>Cypridoidea</taxon>
        <taxon>Cyprididae</taxon>
        <taxon>Notodromas</taxon>
    </lineage>
</organism>
<evidence type="ECO:0000256" key="6">
    <source>
        <dbReference type="SAM" id="Phobius"/>
    </source>
</evidence>
<reference evidence="7" key="1">
    <citation type="submission" date="2020-11" db="EMBL/GenBank/DDBJ databases">
        <authorList>
            <person name="Tran Van P."/>
        </authorList>
    </citation>
    <scope>NUCLEOTIDE SEQUENCE</scope>
</reference>
<comment type="similarity">
    <text evidence="2">Belongs to the SLC13A/DASS transporter (TC 2.A.47) family. NADC subfamily.</text>
</comment>
<dbReference type="GO" id="GO:0015137">
    <property type="term" value="F:citrate transmembrane transporter activity"/>
    <property type="evidence" value="ECO:0007669"/>
    <property type="project" value="TreeGrafter"/>
</dbReference>
<dbReference type="Pfam" id="PF00939">
    <property type="entry name" value="Na_sulph_symp"/>
    <property type="match status" value="1"/>
</dbReference>
<keyword evidence="3 6" id="KW-0812">Transmembrane</keyword>
<dbReference type="EMBL" id="CAJPEX010001038">
    <property type="protein sequence ID" value="CAG0918014.1"/>
    <property type="molecule type" value="Genomic_DNA"/>
</dbReference>
<dbReference type="GO" id="GO:0005886">
    <property type="term" value="C:plasma membrane"/>
    <property type="evidence" value="ECO:0007669"/>
    <property type="project" value="TreeGrafter"/>
</dbReference>
<accession>A0A7R9BM34</accession>
<protein>
    <recommendedName>
        <fullName evidence="9">Solute carrier family 13 member 2</fullName>
    </recommendedName>
</protein>
<keyword evidence="5 6" id="KW-0472">Membrane</keyword>
<dbReference type="AlphaFoldDB" id="A0A7R9BM34"/>
<dbReference type="GO" id="GO:0015141">
    <property type="term" value="F:succinate transmembrane transporter activity"/>
    <property type="evidence" value="ECO:0007669"/>
    <property type="project" value="TreeGrafter"/>
</dbReference>
<name>A0A7R9BM34_9CRUS</name>
<dbReference type="InterPro" id="IPR001898">
    <property type="entry name" value="SLC13A/DASS"/>
</dbReference>
<keyword evidence="4 6" id="KW-1133">Transmembrane helix</keyword>
<evidence type="ECO:0000313" key="7">
    <source>
        <dbReference type="EMBL" id="CAD7277862.1"/>
    </source>
</evidence>
<dbReference type="EMBL" id="OA883075">
    <property type="protein sequence ID" value="CAD7277862.1"/>
    <property type="molecule type" value="Genomic_DNA"/>
</dbReference>
<evidence type="ECO:0000256" key="4">
    <source>
        <dbReference type="ARBA" id="ARBA00022989"/>
    </source>
</evidence>